<dbReference type="PROSITE" id="PS51257">
    <property type="entry name" value="PROKAR_LIPOPROTEIN"/>
    <property type="match status" value="1"/>
</dbReference>
<dbReference type="RefSeq" id="WP_025071328.1">
    <property type="nucleotide sequence ID" value="NZ_FUXK01000015.1"/>
</dbReference>
<evidence type="ECO:0000313" key="6">
    <source>
        <dbReference type="EMBL" id="SJZ92109.1"/>
    </source>
</evidence>
<evidence type="ECO:0000256" key="1">
    <source>
        <dbReference type="ARBA" id="ARBA00004442"/>
    </source>
</evidence>
<reference evidence="6 7" key="1">
    <citation type="submission" date="2017-02" db="EMBL/GenBank/DDBJ databases">
        <authorList>
            <person name="Peterson S.W."/>
        </authorList>
    </citation>
    <scope>NUCLEOTIDE SEQUENCE [LARGE SCALE GENOMIC DNA]</scope>
    <source>
        <strain evidence="6 7">ATCC 43324</strain>
    </source>
</reference>
<evidence type="ECO:0000313" key="7">
    <source>
        <dbReference type="Proteomes" id="UP000190065"/>
    </source>
</evidence>
<name>A0A1T4PKW6_9BACT</name>
<evidence type="ECO:0000259" key="5">
    <source>
        <dbReference type="Pfam" id="PF14905"/>
    </source>
</evidence>
<dbReference type="InterPro" id="IPR036942">
    <property type="entry name" value="Beta-barrel_TonB_sf"/>
</dbReference>
<evidence type="ECO:0000256" key="2">
    <source>
        <dbReference type="ARBA" id="ARBA00023136"/>
    </source>
</evidence>
<proteinExistence type="predicted"/>
<evidence type="ECO:0000256" key="3">
    <source>
        <dbReference type="ARBA" id="ARBA00023237"/>
    </source>
</evidence>
<organism evidence="6 7">
    <name type="scientific">Segatella oulorum</name>
    <dbReference type="NCBI Taxonomy" id="28136"/>
    <lineage>
        <taxon>Bacteria</taxon>
        <taxon>Pseudomonadati</taxon>
        <taxon>Bacteroidota</taxon>
        <taxon>Bacteroidia</taxon>
        <taxon>Bacteroidales</taxon>
        <taxon>Prevotellaceae</taxon>
        <taxon>Segatella</taxon>
    </lineage>
</organism>
<gene>
    <name evidence="6" type="ORF">SAMN02745202_01477</name>
</gene>
<dbReference type="EMBL" id="FUXK01000015">
    <property type="protein sequence ID" value="SJZ92109.1"/>
    <property type="molecule type" value="Genomic_DNA"/>
</dbReference>
<feature type="domain" description="Outer membrane protein beta-barrel" evidence="5">
    <location>
        <begin position="328"/>
        <end position="679"/>
    </location>
</feature>
<dbReference type="Gene3D" id="2.40.170.20">
    <property type="entry name" value="TonB-dependent receptor, beta-barrel domain"/>
    <property type="match status" value="1"/>
</dbReference>
<dbReference type="Proteomes" id="UP000190065">
    <property type="component" value="Unassembled WGS sequence"/>
</dbReference>
<comment type="subcellular location">
    <subcellularLocation>
        <location evidence="1">Cell outer membrane</location>
    </subcellularLocation>
</comment>
<feature type="signal peptide" evidence="4">
    <location>
        <begin position="1"/>
        <end position="24"/>
    </location>
</feature>
<accession>A0A1T4PKW6</accession>
<evidence type="ECO:0000256" key="4">
    <source>
        <dbReference type="SAM" id="SignalP"/>
    </source>
</evidence>
<keyword evidence="3" id="KW-0998">Cell outer membrane</keyword>
<feature type="chain" id="PRO_5010553412" evidence="4">
    <location>
        <begin position="25"/>
        <end position="703"/>
    </location>
</feature>
<protein>
    <submittedName>
        <fullName evidence="6">Outer membrane protein beta-barrel family protein</fullName>
    </submittedName>
</protein>
<dbReference type="STRING" id="28136.SAMN02745202_01477"/>
<dbReference type="Pfam" id="PF14905">
    <property type="entry name" value="OMP_b-brl_3"/>
    <property type="match status" value="1"/>
</dbReference>
<sequence length="703" mass="79341">MKQNTKRKAYLLGLSLAISCSAGAQTSMGLSCMDSIAQTLPAIMVRGAAPIAQVKGATICYDLQRLLQGRGADNAWEAVKLLPGVIETNSNLQLLGQDVSFAIDGQVSSLSLAQVIQQLKSMPASSIERADVMYASPAQYQVHGRLINLVLKHSEDLSKTFSGEVNLAYHQDHDALFGERIAGRYHKGKFSLDAFYLHSHGLRFGFENETLGYRTAGSLSTAMSNEVTREHVFAHTYQLGAAYRFATNNQLSFAYQGDYNHQKFERNFAGYTLGNDRLKYRPWLHDVRLDYQAPFGLKVGVEGTWFRSPVDQFFVASLSSGTLYEGIESKMKIQSWRFYAQQTHTLSRGWQLHYGAWLKTTHDEVNHTMAMKLPAPSRLYGEDYHHDGQETLVNAYAGFSKRFSEQLSVDASLAAEYYHLPRLDALNDWRPLPTLNVTYMPHANHMWLLSLSSSLQYPNYWAMQPIMMPTRGNFNLLVGNADLHPATSYQTQLTYLLKQRYQFTAWYTYTDECIMRQATVSLSPAASAALLPVNLEYREQAGLQAVIPQKVGQMIDSRLTLMGIWQRDFNHAVRYMAFNRVALYGVAALKNVVTLSTLHHLALTFDASVQTKTKQGTWDIPATGSVDVGVNWDFWKQRARLHAFANDLFRTAVAHPRFQQNGYSLHFDRSCYRQFGVSLTIKLGDYAEKQQPAIDTSRLQRGL</sequence>
<keyword evidence="4" id="KW-0732">Signal</keyword>
<dbReference type="GO" id="GO:0009279">
    <property type="term" value="C:cell outer membrane"/>
    <property type="evidence" value="ECO:0007669"/>
    <property type="project" value="UniProtKB-SubCell"/>
</dbReference>
<keyword evidence="2" id="KW-0472">Membrane</keyword>
<dbReference type="eggNOG" id="COG1629">
    <property type="taxonomic scope" value="Bacteria"/>
</dbReference>
<dbReference type="SUPFAM" id="SSF56935">
    <property type="entry name" value="Porins"/>
    <property type="match status" value="1"/>
</dbReference>
<dbReference type="InterPro" id="IPR041700">
    <property type="entry name" value="OMP_b-brl_3"/>
</dbReference>
<dbReference type="AlphaFoldDB" id="A0A1T4PKW6"/>